<evidence type="ECO:0000313" key="1">
    <source>
        <dbReference type="EMBL" id="TWG12431.1"/>
    </source>
</evidence>
<dbReference type="Proteomes" id="UP000320239">
    <property type="component" value="Unassembled WGS sequence"/>
</dbReference>
<proteinExistence type="predicted"/>
<name>A0A561VLD9_ACTTI</name>
<protein>
    <submittedName>
        <fullName evidence="1">Uncharacterized protein</fullName>
    </submittedName>
</protein>
<gene>
    <name evidence="1" type="ORF">FHX34_105298</name>
</gene>
<dbReference type="AlphaFoldDB" id="A0A561VLD9"/>
<reference evidence="1 2" key="1">
    <citation type="submission" date="2019-06" db="EMBL/GenBank/DDBJ databases">
        <title>Sequencing the genomes of 1000 actinobacteria strains.</title>
        <authorList>
            <person name="Klenk H.-P."/>
        </authorList>
    </citation>
    <scope>NUCLEOTIDE SEQUENCE [LARGE SCALE GENOMIC DNA]</scope>
    <source>
        <strain evidence="1 2">DSM 43866</strain>
    </source>
</reference>
<comment type="caution">
    <text evidence="1">The sequence shown here is derived from an EMBL/GenBank/DDBJ whole genome shotgun (WGS) entry which is preliminary data.</text>
</comment>
<dbReference type="Gene3D" id="3.90.1170.50">
    <property type="entry name" value="Aldehyde oxidase/xanthine dehydrogenase, a/b hammerhead"/>
    <property type="match status" value="1"/>
</dbReference>
<organism evidence="1 2">
    <name type="scientific">Actinoplanes teichomyceticus</name>
    <dbReference type="NCBI Taxonomy" id="1867"/>
    <lineage>
        <taxon>Bacteria</taxon>
        <taxon>Bacillati</taxon>
        <taxon>Actinomycetota</taxon>
        <taxon>Actinomycetes</taxon>
        <taxon>Micromonosporales</taxon>
        <taxon>Micromonosporaceae</taxon>
        <taxon>Actinoplanes</taxon>
    </lineage>
</organism>
<dbReference type="EMBL" id="VIWY01000005">
    <property type="protein sequence ID" value="TWG12431.1"/>
    <property type="molecule type" value="Genomic_DNA"/>
</dbReference>
<accession>A0A561VLD9</accession>
<dbReference type="InterPro" id="IPR036856">
    <property type="entry name" value="Ald_Oxase/Xan_DH_a/b_sf"/>
</dbReference>
<dbReference type="SUPFAM" id="SSF54665">
    <property type="entry name" value="CO dehydrogenase molybdoprotein N-domain-like"/>
    <property type="match status" value="1"/>
</dbReference>
<evidence type="ECO:0000313" key="2">
    <source>
        <dbReference type="Proteomes" id="UP000320239"/>
    </source>
</evidence>
<keyword evidence="2" id="KW-1185">Reference proteome</keyword>
<dbReference type="RefSeq" id="WP_164466025.1">
    <property type="nucleotide sequence ID" value="NZ_BOMX01000092.1"/>
</dbReference>
<sequence>MTASPPGREIDRIDDRLKATGAATYSADHQAENTAYACVVTSAIGL</sequence>